<dbReference type="PROSITE" id="PS00622">
    <property type="entry name" value="HTH_LUXR_1"/>
    <property type="match status" value="1"/>
</dbReference>
<protein>
    <recommendedName>
        <fullName evidence="4">HTH luxR-type domain-containing protein</fullName>
    </recommendedName>
</protein>
<dbReference type="SUPFAM" id="SSF46894">
    <property type="entry name" value="C-terminal effector domain of the bipartite response regulators"/>
    <property type="match status" value="1"/>
</dbReference>
<dbReference type="GO" id="GO:0006355">
    <property type="term" value="P:regulation of DNA-templated transcription"/>
    <property type="evidence" value="ECO:0007669"/>
    <property type="project" value="InterPro"/>
</dbReference>
<evidence type="ECO:0000256" key="2">
    <source>
        <dbReference type="ARBA" id="ARBA00023125"/>
    </source>
</evidence>
<dbReference type="Gene3D" id="1.10.10.10">
    <property type="entry name" value="Winged helix-like DNA-binding domain superfamily/Winged helix DNA-binding domain"/>
    <property type="match status" value="1"/>
</dbReference>
<dbReference type="InterPro" id="IPR000792">
    <property type="entry name" value="Tscrpt_reg_LuxR_C"/>
</dbReference>
<dbReference type="InterPro" id="IPR036388">
    <property type="entry name" value="WH-like_DNA-bd_sf"/>
</dbReference>
<dbReference type="Gene3D" id="3.30.450.40">
    <property type="match status" value="1"/>
</dbReference>
<dbReference type="KEGG" id="parq:DSM112329_04591"/>
<name>A0AAU7B167_9ACTN</name>
<gene>
    <name evidence="5" type="ORF">DSM112329_04591</name>
</gene>
<dbReference type="CDD" id="cd06170">
    <property type="entry name" value="LuxR_C_like"/>
    <property type="match status" value="1"/>
</dbReference>
<dbReference type="Pfam" id="PF00196">
    <property type="entry name" value="GerE"/>
    <property type="match status" value="1"/>
</dbReference>
<dbReference type="AlphaFoldDB" id="A0AAU7B167"/>
<proteinExistence type="predicted"/>
<dbReference type="SMART" id="SM00421">
    <property type="entry name" value="HTH_LUXR"/>
    <property type="match status" value="1"/>
</dbReference>
<keyword evidence="2" id="KW-0238">DNA-binding</keyword>
<reference evidence="5" key="1">
    <citation type="submission" date="2022-12" db="EMBL/GenBank/DDBJ databases">
        <title>Paraconexibacter alkalitolerans sp. nov. and Baekduia alba sp. nov., isolated from soil and emended description of the genera Paraconexibacter (Chun et al., 2020) and Baekduia (An et al., 2020).</title>
        <authorList>
            <person name="Vieira S."/>
            <person name="Huber K.J."/>
            <person name="Geppert A."/>
            <person name="Wolf J."/>
            <person name="Neumann-Schaal M."/>
            <person name="Muesken M."/>
            <person name="Overmann J."/>
        </authorList>
    </citation>
    <scope>NUCLEOTIDE SEQUENCE</scope>
    <source>
        <strain evidence="5">AEG42_29</strain>
    </source>
</reference>
<evidence type="ECO:0000256" key="3">
    <source>
        <dbReference type="ARBA" id="ARBA00023163"/>
    </source>
</evidence>
<dbReference type="SUPFAM" id="SSF55781">
    <property type="entry name" value="GAF domain-like"/>
    <property type="match status" value="1"/>
</dbReference>
<dbReference type="PROSITE" id="PS50043">
    <property type="entry name" value="HTH_LUXR_2"/>
    <property type="match status" value="1"/>
</dbReference>
<dbReference type="PRINTS" id="PR00038">
    <property type="entry name" value="HTHLUXR"/>
</dbReference>
<dbReference type="InterPro" id="IPR029016">
    <property type="entry name" value="GAF-like_dom_sf"/>
</dbReference>
<dbReference type="EMBL" id="CP114014">
    <property type="protein sequence ID" value="XAY07703.1"/>
    <property type="molecule type" value="Genomic_DNA"/>
</dbReference>
<feature type="domain" description="HTH luxR-type" evidence="4">
    <location>
        <begin position="215"/>
        <end position="280"/>
    </location>
</feature>
<organism evidence="5">
    <name type="scientific">Paraconexibacter sp. AEG42_29</name>
    <dbReference type="NCBI Taxonomy" id="2997339"/>
    <lineage>
        <taxon>Bacteria</taxon>
        <taxon>Bacillati</taxon>
        <taxon>Actinomycetota</taxon>
        <taxon>Thermoleophilia</taxon>
        <taxon>Solirubrobacterales</taxon>
        <taxon>Paraconexibacteraceae</taxon>
        <taxon>Paraconexibacter</taxon>
    </lineage>
</organism>
<dbReference type="InterPro" id="IPR016032">
    <property type="entry name" value="Sig_transdc_resp-reg_C-effctor"/>
</dbReference>
<keyword evidence="1" id="KW-0805">Transcription regulation</keyword>
<dbReference type="InterPro" id="IPR039420">
    <property type="entry name" value="WalR-like"/>
</dbReference>
<sequence length="281" mass="29198">MSTAAQSAQLLAAYAAFRTARSVEDLFAAAAEAAPAATGFDRAIIAAVRDGHLTAAGSRPIGHGPSDELRRRLMADPVRLRPGTEEAEHTRLVRRPRAAGRVPGAAEALGLGAHALAVVAPRSKALALVVVDRARRPPSAADLERVDAFAGLVAIALGHLLLRRQVADLAQEVRQFAGTAQALAAEVRDAPAAIVGEGLVDPRLIAGADAGRGDAADVYGRLSEKERPVARLVAAGRSNREIAAALTLSPETVKSHVASILRKLGVPGRVEAATLLLRAER</sequence>
<dbReference type="RefSeq" id="WP_354698893.1">
    <property type="nucleotide sequence ID" value="NZ_CP114014.1"/>
</dbReference>
<keyword evidence="3" id="KW-0804">Transcription</keyword>
<evidence type="ECO:0000259" key="4">
    <source>
        <dbReference type="PROSITE" id="PS50043"/>
    </source>
</evidence>
<evidence type="ECO:0000313" key="5">
    <source>
        <dbReference type="EMBL" id="XAY07703.1"/>
    </source>
</evidence>
<accession>A0AAU7B167</accession>
<dbReference type="PANTHER" id="PTHR43214">
    <property type="entry name" value="TWO-COMPONENT RESPONSE REGULATOR"/>
    <property type="match status" value="1"/>
</dbReference>
<dbReference type="GO" id="GO:0003677">
    <property type="term" value="F:DNA binding"/>
    <property type="evidence" value="ECO:0007669"/>
    <property type="project" value="UniProtKB-KW"/>
</dbReference>
<evidence type="ECO:0000256" key="1">
    <source>
        <dbReference type="ARBA" id="ARBA00023015"/>
    </source>
</evidence>